<gene>
    <name evidence="2" type="primary">BX936298.1</name>
</gene>
<feature type="compositionally biased region" description="Polar residues" evidence="1">
    <location>
        <begin position="33"/>
        <end position="45"/>
    </location>
</feature>
<organism evidence="2">
    <name type="scientific">Nothobranchius kuhntae</name>
    <name type="common">Beira killifish</name>
    <dbReference type="NCBI Taxonomy" id="321403"/>
    <lineage>
        <taxon>Eukaryota</taxon>
        <taxon>Metazoa</taxon>
        <taxon>Chordata</taxon>
        <taxon>Craniata</taxon>
        <taxon>Vertebrata</taxon>
        <taxon>Euteleostomi</taxon>
        <taxon>Actinopterygii</taxon>
        <taxon>Neopterygii</taxon>
        <taxon>Teleostei</taxon>
        <taxon>Neoteleostei</taxon>
        <taxon>Acanthomorphata</taxon>
        <taxon>Ovalentaria</taxon>
        <taxon>Atherinomorphae</taxon>
        <taxon>Cyprinodontiformes</taxon>
        <taxon>Nothobranchiidae</taxon>
        <taxon>Nothobranchius</taxon>
    </lineage>
</organism>
<feature type="region of interest" description="Disordered" evidence="1">
    <location>
        <begin position="1"/>
        <end position="104"/>
    </location>
</feature>
<accession>A0A1A8ICB5</accession>
<sequence length="462" mass="51581">MESRKSKGGAEKARIKKRKALETDAAKCAKMSTFFSQTSSRSLTSNEDKTESNTRSSRPNKHQAEAHSSRAGMYRETGKSVKGSAESATVPEAAAQQQNPEPQADVKSLLTGNQMSLRAEQVKQKRQVMERIVDVIKVIGKCGLSYRGDEEEADTFNKVVDVISQLIKAIIAEEVRQAGMFSVQSDTTQDVSSKDQCSIIIRCVTDVIHERLIATVDCESSTGQHVAELLKKVLLELNIDTGTCYVQTKGMDVITAHRLVEGTEEGLRECARDFEGVTCAADEFVKWANRKLQEEEECEMVQKKKRTPGELTEDEHLASADMNFKVKVHNVIVDTVTDSIHRRFSANANLCSDFAWLDPRDFAHMRGNRLPSSALEEISKCLTTELQLAHYVVNSTAFHVSCERSFSIMKFIKNRRRSALTQKKLEAFMLVCTEKEILTSVENDAVMNKVAETSALLQRLSL</sequence>
<name>A0A1A8ICB5_NOTKU</name>
<reference evidence="2" key="2">
    <citation type="submission" date="2016-06" db="EMBL/GenBank/DDBJ databases">
        <title>The genome of a short-lived fish provides insights into sex chromosome evolution and the genetic control of aging.</title>
        <authorList>
            <person name="Reichwald K."/>
            <person name="Felder M."/>
            <person name="Petzold A."/>
            <person name="Koch P."/>
            <person name="Groth M."/>
            <person name="Platzer M."/>
        </authorList>
    </citation>
    <scope>NUCLEOTIDE SEQUENCE</scope>
    <source>
        <tissue evidence="2">Brain</tissue>
    </source>
</reference>
<feature type="compositionally biased region" description="Low complexity" evidence="1">
    <location>
        <begin position="91"/>
        <end position="103"/>
    </location>
</feature>
<evidence type="ECO:0000313" key="2">
    <source>
        <dbReference type="EMBL" id="SBQ93960.1"/>
    </source>
</evidence>
<evidence type="ECO:0000256" key="1">
    <source>
        <dbReference type="SAM" id="MobiDB-lite"/>
    </source>
</evidence>
<dbReference type="EMBL" id="HAED01007748">
    <property type="protein sequence ID" value="SBQ93960.1"/>
    <property type="molecule type" value="Transcribed_RNA"/>
</dbReference>
<feature type="compositionally biased region" description="Basic and acidic residues" evidence="1">
    <location>
        <begin position="1"/>
        <end position="13"/>
    </location>
</feature>
<dbReference type="PANTHER" id="PTHR45749:SF21">
    <property type="entry name" value="DUF4371 DOMAIN-CONTAINING PROTEIN"/>
    <property type="match status" value="1"/>
</dbReference>
<reference evidence="2" key="1">
    <citation type="submission" date="2016-05" db="EMBL/GenBank/DDBJ databases">
        <authorList>
            <person name="Lavstsen T."/>
            <person name="Jespersen J.S."/>
        </authorList>
    </citation>
    <scope>NUCLEOTIDE SEQUENCE</scope>
    <source>
        <tissue evidence="2">Brain</tissue>
    </source>
</reference>
<feature type="non-terminal residue" evidence="2">
    <location>
        <position position="462"/>
    </location>
</feature>
<dbReference type="PANTHER" id="PTHR45749">
    <property type="match status" value="1"/>
</dbReference>
<dbReference type="AlphaFoldDB" id="A0A1A8ICB5"/>
<proteinExistence type="predicted"/>
<protein>
    <submittedName>
        <fullName evidence="2">Uncharacterized protein</fullName>
    </submittedName>
</protein>